<feature type="region of interest" description="Disordered" evidence="1">
    <location>
        <begin position="43"/>
        <end position="81"/>
    </location>
</feature>
<evidence type="ECO:0000256" key="1">
    <source>
        <dbReference type="SAM" id="MobiDB-lite"/>
    </source>
</evidence>
<feature type="compositionally biased region" description="Pro residues" evidence="1">
    <location>
        <begin position="50"/>
        <end position="64"/>
    </location>
</feature>
<dbReference type="AlphaFoldDB" id="C6TF99"/>
<accession>C6TF99</accession>
<feature type="compositionally biased region" description="Basic residues" evidence="1">
    <location>
        <begin position="68"/>
        <end position="81"/>
    </location>
</feature>
<name>C6TF99_SOYBN</name>
<protein>
    <submittedName>
        <fullName evidence="2">Uncharacterized protein</fullName>
    </submittedName>
</protein>
<reference evidence="2" key="1">
    <citation type="submission" date="2009-08" db="EMBL/GenBank/DDBJ databases">
        <authorList>
            <person name="Cheung F."/>
            <person name="Xiao Y."/>
            <person name="Chan A."/>
            <person name="Moskal W."/>
            <person name="Town C.D."/>
        </authorList>
    </citation>
    <scope>NUCLEOTIDE SEQUENCE</scope>
</reference>
<proteinExistence type="evidence at transcript level"/>
<organism evidence="2">
    <name type="scientific">Glycine max</name>
    <name type="common">Soybean</name>
    <name type="synonym">Glycine hispida</name>
    <dbReference type="NCBI Taxonomy" id="3847"/>
    <lineage>
        <taxon>Eukaryota</taxon>
        <taxon>Viridiplantae</taxon>
        <taxon>Streptophyta</taxon>
        <taxon>Embryophyta</taxon>
        <taxon>Tracheophyta</taxon>
        <taxon>Spermatophyta</taxon>
        <taxon>Magnoliopsida</taxon>
        <taxon>eudicotyledons</taxon>
        <taxon>Gunneridae</taxon>
        <taxon>Pentapetalae</taxon>
        <taxon>rosids</taxon>
        <taxon>fabids</taxon>
        <taxon>Fabales</taxon>
        <taxon>Fabaceae</taxon>
        <taxon>Papilionoideae</taxon>
        <taxon>50 kb inversion clade</taxon>
        <taxon>NPAAA clade</taxon>
        <taxon>indigoferoid/millettioid clade</taxon>
        <taxon>Phaseoleae</taxon>
        <taxon>Glycine</taxon>
        <taxon>Glycine subgen. Soja</taxon>
    </lineage>
</organism>
<sequence>MKKEEITKGDEETATLLKESATTNTTYERVIIFLNSSKLTLPSPSASCASPPPTSFWIPAPPSSPSARRTRSCRRRSCRTC</sequence>
<dbReference type="EMBL" id="BT096283">
    <property type="protein sequence ID" value="ACU20501.1"/>
    <property type="molecule type" value="mRNA"/>
</dbReference>
<evidence type="ECO:0000313" key="2">
    <source>
        <dbReference type="EMBL" id="ACU20501.1"/>
    </source>
</evidence>